<organism evidence="2 3">
    <name type="scientific">Yersinia ruckeri</name>
    <dbReference type="NCBI Taxonomy" id="29486"/>
    <lineage>
        <taxon>Bacteria</taxon>
        <taxon>Pseudomonadati</taxon>
        <taxon>Pseudomonadota</taxon>
        <taxon>Gammaproteobacteria</taxon>
        <taxon>Enterobacterales</taxon>
        <taxon>Yersiniaceae</taxon>
        <taxon>Yersinia</taxon>
    </lineage>
</organism>
<accession>A0A380QPA4</accession>
<sequence>MPACSLCQISRRLTPIHLSRQNTLLGTIVALTAHTDQNRTLSSTAPENAKSPRRKQGASSSLSGMSVRPVYLTPSPHLVFRT</sequence>
<evidence type="ECO:0000313" key="3">
    <source>
        <dbReference type="Proteomes" id="UP000255169"/>
    </source>
</evidence>
<dbReference type="AlphaFoldDB" id="A0A380QPA4"/>
<dbReference type="EMBL" id="UHJG01000001">
    <property type="protein sequence ID" value="SUQ00495.1"/>
    <property type="molecule type" value="Genomic_DNA"/>
</dbReference>
<evidence type="ECO:0000256" key="1">
    <source>
        <dbReference type="SAM" id="MobiDB-lite"/>
    </source>
</evidence>
<feature type="region of interest" description="Disordered" evidence="1">
    <location>
        <begin position="35"/>
        <end position="82"/>
    </location>
</feature>
<name>A0A380QPA4_YERRU</name>
<reference evidence="2 3" key="1">
    <citation type="submission" date="2018-06" db="EMBL/GenBank/DDBJ databases">
        <authorList>
            <consortium name="Pathogen Informatics"/>
            <person name="Doyle S."/>
        </authorList>
    </citation>
    <scope>NUCLEOTIDE SEQUENCE [LARGE SCALE GENOMIC DNA]</scope>
    <source>
        <strain evidence="2 3">NCTC10476</strain>
    </source>
</reference>
<feature type="compositionally biased region" description="Polar residues" evidence="1">
    <location>
        <begin position="35"/>
        <end position="46"/>
    </location>
</feature>
<evidence type="ECO:0000313" key="2">
    <source>
        <dbReference type="EMBL" id="SUQ00495.1"/>
    </source>
</evidence>
<keyword evidence="3" id="KW-1185">Reference proteome</keyword>
<proteinExistence type="predicted"/>
<protein>
    <submittedName>
        <fullName evidence="2">Uncharacterized protein</fullName>
    </submittedName>
</protein>
<dbReference type="Proteomes" id="UP000255169">
    <property type="component" value="Unassembled WGS sequence"/>
</dbReference>
<gene>
    <name evidence="2" type="ORF">NCTC10476_01789</name>
</gene>